<gene>
    <name evidence="2" type="ORF">Scep_007105</name>
</gene>
<dbReference type="Proteomes" id="UP001419268">
    <property type="component" value="Unassembled WGS sequence"/>
</dbReference>
<feature type="region of interest" description="Disordered" evidence="1">
    <location>
        <begin position="1"/>
        <end position="39"/>
    </location>
</feature>
<keyword evidence="3" id="KW-1185">Reference proteome</keyword>
<sequence length="176" mass="18839">MAERGDQRTDEIRRVQAAARRRRTDNEHDSGSGGAMRAWRVSERGRAGAWRWCCCKAPAPATRGGQHDARAWISGSRSGGGNGALAQRRDRRESAAARHVCGVRDDTLRIGAVRADGSVPAAEAVCGAAQGCGSRTSDRPRMKRRRRGSKACDDAGDRRVARAPAKSARSSGCDAL</sequence>
<feature type="region of interest" description="Disordered" evidence="1">
    <location>
        <begin position="130"/>
        <end position="176"/>
    </location>
</feature>
<feature type="region of interest" description="Disordered" evidence="1">
    <location>
        <begin position="72"/>
        <end position="98"/>
    </location>
</feature>
<feature type="compositionally biased region" description="Basic and acidic residues" evidence="1">
    <location>
        <begin position="87"/>
        <end position="98"/>
    </location>
</feature>
<dbReference type="EMBL" id="JBBNAG010000003">
    <property type="protein sequence ID" value="KAK9148348.1"/>
    <property type="molecule type" value="Genomic_DNA"/>
</dbReference>
<reference evidence="2 3" key="1">
    <citation type="submission" date="2024-01" db="EMBL/GenBank/DDBJ databases">
        <title>Genome assemblies of Stephania.</title>
        <authorList>
            <person name="Yang L."/>
        </authorList>
    </citation>
    <scope>NUCLEOTIDE SEQUENCE [LARGE SCALE GENOMIC DNA]</scope>
    <source>
        <strain evidence="2">JXDWG</strain>
        <tissue evidence="2">Leaf</tissue>
    </source>
</reference>
<accession>A0AAP0K945</accession>
<evidence type="ECO:0000313" key="2">
    <source>
        <dbReference type="EMBL" id="KAK9148348.1"/>
    </source>
</evidence>
<dbReference type="AlphaFoldDB" id="A0AAP0K945"/>
<proteinExistence type="predicted"/>
<feature type="compositionally biased region" description="Basic and acidic residues" evidence="1">
    <location>
        <begin position="150"/>
        <end position="160"/>
    </location>
</feature>
<name>A0AAP0K945_9MAGN</name>
<evidence type="ECO:0000313" key="3">
    <source>
        <dbReference type="Proteomes" id="UP001419268"/>
    </source>
</evidence>
<protein>
    <submittedName>
        <fullName evidence="2">Uncharacterized protein</fullName>
    </submittedName>
</protein>
<feature type="compositionally biased region" description="Basic and acidic residues" evidence="1">
    <location>
        <begin position="1"/>
        <end position="14"/>
    </location>
</feature>
<evidence type="ECO:0000256" key="1">
    <source>
        <dbReference type="SAM" id="MobiDB-lite"/>
    </source>
</evidence>
<comment type="caution">
    <text evidence="2">The sequence shown here is derived from an EMBL/GenBank/DDBJ whole genome shotgun (WGS) entry which is preliminary data.</text>
</comment>
<organism evidence="2 3">
    <name type="scientific">Stephania cephalantha</name>
    <dbReference type="NCBI Taxonomy" id="152367"/>
    <lineage>
        <taxon>Eukaryota</taxon>
        <taxon>Viridiplantae</taxon>
        <taxon>Streptophyta</taxon>
        <taxon>Embryophyta</taxon>
        <taxon>Tracheophyta</taxon>
        <taxon>Spermatophyta</taxon>
        <taxon>Magnoliopsida</taxon>
        <taxon>Ranunculales</taxon>
        <taxon>Menispermaceae</taxon>
        <taxon>Menispermoideae</taxon>
        <taxon>Cissampelideae</taxon>
        <taxon>Stephania</taxon>
    </lineage>
</organism>